<evidence type="ECO:0000256" key="1">
    <source>
        <dbReference type="ARBA" id="ARBA00022614"/>
    </source>
</evidence>
<dbReference type="GO" id="GO:0035591">
    <property type="term" value="F:signaling adaptor activity"/>
    <property type="evidence" value="ECO:0007669"/>
    <property type="project" value="TreeGrafter"/>
</dbReference>
<name>A0A1S1JA91_9FLAO</name>
<dbReference type="RefSeq" id="WP_070906132.1">
    <property type="nucleotide sequence ID" value="NZ_MIKE01000011.1"/>
</dbReference>
<dbReference type="InterPro" id="IPR052574">
    <property type="entry name" value="CDIRP"/>
</dbReference>
<evidence type="ECO:0000259" key="5">
    <source>
        <dbReference type="Pfam" id="PF18962"/>
    </source>
</evidence>
<dbReference type="SUPFAM" id="SSF52058">
    <property type="entry name" value="L domain-like"/>
    <property type="match status" value="4"/>
</dbReference>
<gene>
    <name evidence="7" type="ORF">B0A71_02370</name>
    <name evidence="6" type="ORF">BHE19_02325</name>
</gene>
<evidence type="ECO:0000313" key="9">
    <source>
        <dbReference type="Proteomes" id="UP000198319"/>
    </source>
</evidence>
<dbReference type="SUPFAM" id="SSF52075">
    <property type="entry name" value="Outer arm dynein light chain 1"/>
    <property type="match status" value="2"/>
</dbReference>
<sequence>MKTKLLLLLFLLNFSLYAQTTKIPDLNFEKFLINEKYDSGVPDGQVLTANISSIKTLNLTGLNINDLTGIGDFKALTQLICSFNNLTSIDVSGNTSLITLNCFSNKLTSLNISKNTALTNLNCATNLITSLDLTANLALSTLNCYDNKLKNLNIAKNLSLKEINCSANDFTNGLVLSNNTALTFINCNFSNLTTLDVSANLYLQSLNCQGNSLKTLDVSKNTNLTFLDCSSNNLTTINLKNGNNTRLTTTSTFKRNPNLTCIQVDNASYSNTNWANLKDATPNYAVSCDDQKYTLIPDADFERQLIYLGYDKDGVNGKVLTSAISNVKTLKITYTAINIKDITGIQDFTALESLAYGGNTFKLSSIDLSKNVNLKTLDLTSNSLTTLDLSKNVNLENLTLGSNQLTKLDLSDNTKLKTLVLNNNLLESLTITNNKDLTLLNCYNNKFTTGIDLSQNTLLTSLDLGFNKITSSNFDNNTLLKTLRLSGNKLTSLNLSKNTALESLDCYNNVLTNLDLSANVNLKTVVCRDNQLTNINITKNTLLQTLECGSNKLKELNTSENKELTYLSCLSNSLQNYNPSKNLKLTVLDLGYNRLNNLDVSQNTLLKNLRCDVNSLNAIDVSKNLNLEALSVSNNSIESIDLTANLNLQSFYIERNKLTSLDLSKNKLLTSVNVTNNLLYDLNLKNGNNKNFTQYTKFNNNLSLSCIVVDDVTYANQNWATYKDSWANFSTDCRAYTTIPDANFENKLIALKIDTDGVNGKVLTQSIASVKSLDVSGSSIANLTGIQDFAALETLNCKNNQLTYLDFTKNPNLTSLDCSNNKLVSLDLNNEKNTLLNKSTSLFNNNPDLKCIQVDDESYSNTNWANLKDATASYNKFCNSFTAIPDANFEGKLIALGIDTDGKNGKVLSSSITSVTTLNVSNSNISNLKGIEGFTALKELNISSNLLVEINLTKNLKLTTLNCNSNKILSLNLSANTELTQIQSSSNNLYSLNLKNGKNTNLTNMTLGNFTNNPSLTCIEVDDINYSATNWANAKDANANYSVTCTSVAFTIIPDANFEKKLIALKIDTDGVNGAVLTSSINTLKDLNVSDSNGSPVNPIQDLTGIQDFVALEQLNFSYNYISKVDLSKNTALKTLYCNKNRLTELDLSKNTSLRLIYCFENQLTSLDFSNNTAITEIICGNNALRNLNVTKNASLNLLNCDHNQLTTLDLSGNKNLSYLQCQVNNLTSLDFSNNLYLVQLTCNNNQLKKLDMSKQVSLQHFICNSNQLTELDLTKNKDLYAFNCQSNQLSSIDISTNSKVGFLNVSDNKLTYLNIKNGNNTKLNTTGYSILDFRKNPDLTCIQVDDVTYSNTNWSTLKDDTATYNTSCGAILTLPIDNFTVESKSESCLNENNGEINITAKSTQNYTAVINSKNYDFTNNSLKVSGLAPGTYTVSITVAGRTFEQNFTITIAKATTVSGKSVVTDKKVNVEIIEGTAPFTVFVNGTEQFQTNDASFSVDVTKNALVEVVTAKACEGAFAKNVSVSDFESQILSAYPNPTSGSFEIEIPGAKNEVQVELYNFSGQLISTKTLVIESGKIKLNLENQPSGIYAIKVYLDTPEYIKIIKK</sequence>
<dbReference type="InterPro" id="IPR001611">
    <property type="entry name" value="Leu-rich_rpt"/>
</dbReference>
<evidence type="ECO:0000256" key="2">
    <source>
        <dbReference type="ARBA" id="ARBA00022729"/>
    </source>
</evidence>
<keyword evidence="9" id="KW-1185">Reference proteome</keyword>
<reference evidence="8" key="1">
    <citation type="submission" date="2016-09" db="EMBL/GenBank/DDBJ databases">
        <authorList>
            <person name="Chen S."/>
            <person name="Walker E."/>
        </authorList>
    </citation>
    <scope>NUCLEOTIDE SEQUENCE [LARGE SCALE GENOMIC DNA]</scope>
    <source>
        <strain evidence="8">MSU</strain>
    </source>
</reference>
<accession>A0A1S1JA91</accession>
<feature type="chain" id="PRO_5010298410" description="Secretion system C-terminal sorting domain-containing protein" evidence="4">
    <location>
        <begin position="19"/>
        <end position="1608"/>
    </location>
</feature>
<dbReference type="Pfam" id="PF18962">
    <property type="entry name" value="Por_Secre_tail"/>
    <property type="match status" value="1"/>
</dbReference>
<dbReference type="STRING" id="1278819.BHE19_02325"/>
<feature type="domain" description="Secretion system C-terminal sorting" evidence="5">
    <location>
        <begin position="1536"/>
        <end position="1602"/>
    </location>
</feature>
<dbReference type="NCBIfam" id="TIGR04183">
    <property type="entry name" value="Por_Secre_tail"/>
    <property type="match status" value="1"/>
</dbReference>
<dbReference type="PANTHER" id="PTHR47566">
    <property type="match status" value="1"/>
</dbReference>
<dbReference type="Gene3D" id="3.80.10.10">
    <property type="entry name" value="Ribonuclease Inhibitor"/>
    <property type="match status" value="6"/>
</dbReference>
<keyword evidence="3" id="KW-0677">Repeat</keyword>
<dbReference type="SMART" id="SM00365">
    <property type="entry name" value="LRR_SD22"/>
    <property type="match status" value="10"/>
</dbReference>
<evidence type="ECO:0000313" key="6">
    <source>
        <dbReference type="EMBL" id="OHT46365.1"/>
    </source>
</evidence>
<evidence type="ECO:0000313" key="8">
    <source>
        <dbReference type="Proteomes" id="UP000180252"/>
    </source>
</evidence>
<dbReference type="Proteomes" id="UP000180252">
    <property type="component" value="Unassembled WGS sequence"/>
</dbReference>
<comment type="caution">
    <text evidence="6">The sequence shown here is derived from an EMBL/GenBank/DDBJ whole genome shotgun (WGS) entry which is preliminary data.</text>
</comment>
<protein>
    <recommendedName>
        <fullName evidence="5">Secretion system C-terminal sorting domain-containing protein</fullName>
    </recommendedName>
</protein>
<evidence type="ECO:0000313" key="7">
    <source>
        <dbReference type="EMBL" id="OXB22327.1"/>
    </source>
</evidence>
<keyword evidence="1" id="KW-0433">Leucine-rich repeat</keyword>
<dbReference type="PROSITE" id="PS51450">
    <property type="entry name" value="LRR"/>
    <property type="match status" value="3"/>
</dbReference>
<evidence type="ECO:0000256" key="4">
    <source>
        <dbReference type="SAM" id="SignalP"/>
    </source>
</evidence>
<reference evidence="6" key="2">
    <citation type="submission" date="2016-09" db="EMBL/GenBank/DDBJ databases">
        <authorList>
            <person name="Capua I."/>
            <person name="De Benedictis P."/>
            <person name="Joannis T."/>
            <person name="Lombin L.H."/>
            <person name="Cattoli G."/>
        </authorList>
    </citation>
    <scope>NUCLEOTIDE SEQUENCE [LARGE SCALE GENOMIC DNA]</scope>
    <source>
        <strain evidence="6">MSU</strain>
    </source>
</reference>
<reference evidence="7 9" key="3">
    <citation type="submission" date="2016-11" db="EMBL/GenBank/DDBJ databases">
        <title>Whole genomes of Flavobacteriaceae.</title>
        <authorList>
            <person name="Stine C."/>
            <person name="Li C."/>
            <person name="Tadesse D."/>
        </authorList>
    </citation>
    <scope>NUCLEOTIDE SEQUENCE [LARGE SCALE GENOMIC DNA]</scope>
    <source>
        <strain evidence="7 9">ATCC BAA-2541</strain>
    </source>
</reference>
<feature type="signal peptide" evidence="4">
    <location>
        <begin position="1"/>
        <end position="18"/>
    </location>
</feature>
<organism evidence="6 8">
    <name type="scientific">Flavobacterium tructae</name>
    <dbReference type="NCBI Taxonomy" id="1114873"/>
    <lineage>
        <taxon>Bacteria</taxon>
        <taxon>Pseudomonadati</taxon>
        <taxon>Bacteroidota</taxon>
        <taxon>Flavobacteriia</taxon>
        <taxon>Flavobacteriales</taxon>
        <taxon>Flavobacteriaceae</taxon>
        <taxon>Flavobacterium</taxon>
    </lineage>
</organism>
<dbReference type="Proteomes" id="UP000198319">
    <property type="component" value="Unassembled WGS sequence"/>
</dbReference>
<dbReference type="OrthoDB" id="3179827at2"/>
<keyword evidence="2 4" id="KW-0732">Signal</keyword>
<dbReference type="InterPro" id="IPR032675">
    <property type="entry name" value="LRR_dom_sf"/>
</dbReference>
<dbReference type="InterPro" id="IPR026444">
    <property type="entry name" value="Secre_tail"/>
</dbReference>
<evidence type="ECO:0000256" key="3">
    <source>
        <dbReference type="ARBA" id="ARBA00022737"/>
    </source>
</evidence>
<dbReference type="PANTHER" id="PTHR47566:SF1">
    <property type="entry name" value="PROTEIN NUD1"/>
    <property type="match status" value="1"/>
</dbReference>
<proteinExistence type="predicted"/>
<dbReference type="EMBL" id="MIKE01000011">
    <property type="protein sequence ID" value="OHT46365.1"/>
    <property type="molecule type" value="Genomic_DNA"/>
</dbReference>
<dbReference type="EMBL" id="MUHG01000002">
    <property type="protein sequence ID" value="OXB22327.1"/>
    <property type="molecule type" value="Genomic_DNA"/>
</dbReference>